<evidence type="ECO:0000256" key="4">
    <source>
        <dbReference type="ARBA" id="ARBA00022475"/>
    </source>
</evidence>
<keyword evidence="8 10" id="KW-1133">Transmembrane helix</keyword>
<keyword evidence="4" id="KW-1003">Cell membrane</keyword>
<organism evidence="12 13">
    <name type="scientific">Dysgonomonas alginatilytica</name>
    <dbReference type="NCBI Taxonomy" id="1605892"/>
    <lineage>
        <taxon>Bacteria</taxon>
        <taxon>Pseudomonadati</taxon>
        <taxon>Bacteroidota</taxon>
        <taxon>Bacteroidia</taxon>
        <taxon>Bacteroidales</taxon>
        <taxon>Dysgonomonadaceae</taxon>
        <taxon>Dysgonomonas</taxon>
    </lineage>
</organism>
<evidence type="ECO:0000256" key="7">
    <source>
        <dbReference type="ARBA" id="ARBA00022927"/>
    </source>
</evidence>
<dbReference type="AlphaFoldDB" id="A0A2V3PVF2"/>
<keyword evidence="7" id="KW-0653">Protein transport</keyword>
<proteinExistence type="inferred from homology"/>
<evidence type="ECO:0000256" key="6">
    <source>
        <dbReference type="ARBA" id="ARBA00022692"/>
    </source>
</evidence>
<reference evidence="12 13" key="1">
    <citation type="submission" date="2018-03" db="EMBL/GenBank/DDBJ databases">
        <title>Genomic Encyclopedia of Archaeal and Bacterial Type Strains, Phase II (KMG-II): from individual species to whole genera.</title>
        <authorList>
            <person name="Goeker M."/>
        </authorList>
    </citation>
    <scope>NUCLEOTIDE SEQUENCE [LARGE SCALE GENOMIC DNA]</scope>
    <source>
        <strain evidence="12 13">DSM 100214</strain>
    </source>
</reference>
<dbReference type="GO" id="GO:0055085">
    <property type="term" value="P:transmembrane transport"/>
    <property type="evidence" value="ECO:0007669"/>
    <property type="project" value="InterPro"/>
</dbReference>
<dbReference type="Gene3D" id="3.30.1150.10">
    <property type="match status" value="1"/>
</dbReference>
<keyword evidence="9 10" id="KW-0472">Membrane</keyword>
<dbReference type="PROSITE" id="PS52015">
    <property type="entry name" value="TONB_CTD"/>
    <property type="match status" value="1"/>
</dbReference>
<dbReference type="GO" id="GO:0031992">
    <property type="term" value="F:energy transducer activity"/>
    <property type="evidence" value="ECO:0007669"/>
    <property type="project" value="TreeGrafter"/>
</dbReference>
<evidence type="ECO:0000256" key="5">
    <source>
        <dbReference type="ARBA" id="ARBA00022519"/>
    </source>
</evidence>
<keyword evidence="5" id="KW-0997">Cell inner membrane</keyword>
<dbReference type="GO" id="GO:0015031">
    <property type="term" value="P:protein transport"/>
    <property type="evidence" value="ECO:0007669"/>
    <property type="project" value="UniProtKB-KW"/>
</dbReference>
<dbReference type="NCBIfam" id="TIGR01352">
    <property type="entry name" value="tonB_Cterm"/>
    <property type="match status" value="1"/>
</dbReference>
<dbReference type="Proteomes" id="UP000247973">
    <property type="component" value="Unassembled WGS sequence"/>
</dbReference>
<name>A0A2V3PVF2_9BACT</name>
<comment type="similarity">
    <text evidence="2">Belongs to the TonB family.</text>
</comment>
<dbReference type="InterPro" id="IPR051045">
    <property type="entry name" value="TonB-dependent_transducer"/>
</dbReference>
<feature type="transmembrane region" description="Helical" evidence="10">
    <location>
        <begin position="38"/>
        <end position="57"/>
    </location>
</feature>
<dbReference type="SUPFAM" id="SSF74653">
    <property type="entry name" value="TolA/TonB C-terminal domain"/>
    <property type="match status" value="1"/>
</dbReference>
<dbReference type="InterPro" id="IPR006260">
    <property type="entry name" value="TonB/TolA_C"/>
</dbReference>
<comment type="caution">
    <text evidence="12">The sequence shown here is derived from an EMBL/GenBank/DDBJ whole genome shotgun (WGS) entry which is preliminary data.</text>
</comment>
<dbReference type="RefSeq" id="WP_110308791.1">
    <property type="nucleotide sequence ID" value="NZ_QICL01000001.1"/>
</dbReference>
<keyword evidence="13" id="KW-1185">Reference proteome</keyword>
<keyword evidence="3" id="KW-0813">Transport</keyword>
<dbReference type="PANTHER" id="PTHR33446:SF2">
    <property type="entry name" value="PROTEIN TONB"/>
    <property type="match status" value="1"/>
</dbReference>
<evidence type="ECO:0000256" key="3">
    <source>
        <dbReference type="ARBA" id="ARBA00022448"/>
    </source>
</evidence>
<gene>
    <name evidence="12" type="ORF">CLV62_10165</name>
</gene>
<evidence type="ECO:0000256" key="1">
    <source>
        <dbReference type="ARBA" id="ARBA00004383"/>
    </source>
</evidence>
<comment type="subcellular location">
    <subcellularLocation>
        <location evidence="1">Cell inner membrane</location>
        <topology evidence="1">Single-pass membrane protein</topology>
        <orientation evidence="1">Periplasmic side</orientation>
    </subcellularLocation>
</comment>
<evidence type="ECO:0000313" key="13">
    <source>
        <dbReference type="Proteomes" id="UP000247973"/>
    </source>
</evidence>
<dbReference type="OrthoDB" id="9814002at2"/>
<evidence type="ECO:0000259" key="11">
    <source>
        <dbReference type="PROSITE" id="PS52015"/>
    </source>
</evidence>
<evidence type="ECO:0000313" key="12">
    <source>
        <dbReference type="EMBL" id="PXV68801.1"/>
    </source>
</evidence>
<feature type="domain" description="TonB C-terminal" evidence="11">
    <location>
        <begin position="175"/>
        <end position="265"/>
    </location>
</feature>
<dbReference type="InterPro" id="IPR037682">
    <property type="entry name" value="TonB_C"/>
</dbReference>
<accession>A0A2V3PVF2</accession>
<dbReference type="GO" id="GO:0098797">
    <property type="term" value="C:plasma membrane protein complex"/>
    <property type="evidence" value="ECO:0007669"/>
    <property type="project" value="TreeGrafter"/>
</dbReference>
<sequence length="265" mass="29905">MSKNININSREWCDFVFKNRNKTYGAYKMRKSSSRDHSIAFGLTIVFMAIISLFSLIDSNIINNPPDGGCPPIYDVDIVEIMLPAPPKMKPEKWIFIPPTVTPDNKIIKVTGDDKNGILYENGNYQYIPPVIDIKSETEPILCAEIPIESIIECNFDDVHADPHPGGDILPQFPGGNNELYKFLEKNLRYPSLALEMGIQGRVIVGFTVSKTGDIINPQIYRSLFSSCDKEAIRLIEKMPRWLPGKSRGRPVNVSYILPIKFSLI</sequence>
<protein>
    <submittedName>
        <fullName evidence="12">Protein TonB</fullName>
    </submittedName>
</protein>
<evidence type="ECO:0000256" key="10">
    <source>
        <dbReference type="SAM" id="Phobius"/>
    </source>
</evidence>
<dbReference type="PANTHER" id="PTHR33446">
    <property type="entry name" value="PROTEIN TONB-RELATED"/>
    <property type="match status" value="1"/>
</dbReference>
<dbReference type="Pfam" id="PF03544">
    <property type="entry name" value="TonB_C"/>
    <property type="match status" value="1"/>
</dbReference>
<evidence type="ECO:0000256" key="8">
    <source>
        <dbReference type="ARBA" id="ARBA00022989"/>
    </source>
</evidence>
<evidence type="ECO:0000256" key="9">
    <source>
        <dbReference type="ARBA" id="ARBA00023136"/>
    </source>
</evidence>
<evidence type="ECO:0000256" key="2">
    <source>
        <dbReference type="ARBA" id="ARBA00006555"/>
    </source>
</evidence>
<keyword evidence="6 10" id="KW-0812">Transmembrane</keyword>
<dbReference type="EMBL" id="QICL01000001">
    <property type="protein sequence ID" value="PXV68801.1"/>
    <property type="molecule type" value="Genomic_DNA"/>
</dbReference>